<dbReference type="Proteomes" id="UP000027178">
    <property type="component" value="Unassembled WGS sequence"/>
</dbReference>
<organism evidence="3 4">
    <name type="scientific">Kitasatospora cheerisanensis KCTC 2395</name>
    <dbReference type="NCBI Taxonomy" id="1348663"/>
    <lineage>
        <taxon>Bacteria</taxon>
        <taxon>Bacillati</taxon>
        <taxon>Actinomycetota</taxon>
        <taxon>Actinomycetes</taxon>
        <taxon>Kitasatosporales</taxon>
        <taxon>Streptomycetaceae</taxon>
        <taxon>Kitasatospora</taxon>
    </lineage>
</organism>
<feature type="coiled-coil region" evidence="1">
    <location>
        <begin position="27"/>
        <end position="61"/>
    </location>
</feature>
<accession>A0A066YZC9</accession>
<evidence type="ECO:0000256" key="1">
    <source>
        <dbReference type="SAM" id="Coils"/>
    </source>
</evidence>
<evidence type="ECO:0000313" key="4">
    <source>
        <dbReference type="Proteomes" id="UP000027178"/>
    </source>
</evidence>
<protein>
    <submittedName>
        <fullName evidence="3">Uncharacterized protein</fullName>
    </submittedName>
</protein>
<dbReference type="HOGENOM" id="CLU_2081679_0_0_11"/>
<reference evidence="3 4" key="1">
    <citation type="submission" date="2014-05" db="EMBL/GenBank/DDBJ databases">
        <title>Draft Genome Sequence of Kitasatospora cheerisanensis KCTC 2395.</title>
        <authorList>
            <person name="Nam D.H."/>
        </authorList>
    </citation>
    <scope>NUCLEOTIDE SEQUENCE [LARGE SCALE GENOMIC DNA]</scope>
    <source>
        <strain evidence="3 4">KCTC 2395</strain>
    </source>
</reference>
<proteinExistence type="predicted"/>
<dbReference type="PATRIC" id="fig|1348663.4.peg.4763"/>
<feature type="region of interest" description="Disordered" evidence="2">
    <location>
        <begin position="1"/>
        <end position="21"/>
    </location>
</feature>
<sequence>MNALSNEELAELRAQHSGSAAAESLTIVRLLDEIDELDEALDDSEDEVDQLGTELDRMRRRYQPRAVSGSVSQLPTGRWRLRWRDTDGTQRSATFDRRRHAELFLDEAIRRARDGGR</sequence>
<gene>
    <name evidence="3" type="ORF">KCH_49280</name>
</gene>
<evidence type="ECO:0000313" key="3">
    <source>
        <dbReference type="EMBL" id="KDN83446.1"/>
    </source>
</evidence>
<dbReference type="EMBL" id="JNBY01000095">
    <property type="protein sequence ID" value="KDN83446.1"/>
    <property type="molecule type" value="Genomic_DNA"/>
</dbReference>
<name>A0A066YZC9_9ACTN</name>
<comment type="caution">
    <text evidence="3">The sequence shown here is derived from an EMBL/GenBank/DDBJ whole genome shotgun (WGS) entry which is preliminary data.</text>
</comment>
<keyword evidence="1" id="KW-0175">Coiled coil</keyword>
<keyword evidence="4" id="KW-1185">Reference proteome</keyword>
<dbReference type="OrthoDB" id="4529782at2"/>
<dbReference type="RefSeq" id="WP_035865901.1">
    <property type="nucleotide sequence ID" value="NZ_KK853997.1"/>
</dbReference>
<dbReference type="AlphaFoldDB" id="A0A066YZC9"/>
<evidence type="ECO:0000256" key="2">
    <source>
        <dbReference type="SAM" id="MobiDB-lite"/>
    </source>
</evidence>